<dbReference type="Pfam" id="PF00834">
    <property type="entry name" value="Ribul_P_3_epim"/>
    <property type="match status" value="1"/>
</dbReference>
<evidence type="ECO:0000256" key="10">
    <source>
        <dbReference type="NCBIfam" id="TIGR01163"/>
    </source>
</evidence>
<dbReference type="AlphaFoldDB" id="A0A139SSB0"/>
<evidence type="ECO:0000256" key="2">
    <source>
        <dbReference type="ARBA" id="ARBA00001936"/>
    </source>
</evidence>
<dbReference type="GO" id="GO:0004750">
    <property type="term" value="F:D-ribulose-phosphate 3-epimerase activity"/>
    <property type="evidence" value="ECO:0007669"/>
    <property type="project" value="UniProtKB-UniRule"/>
</dbReference>
<dbReference type="PANTHER" id="PTHR11749">
    <property type="entry name" value="RIBULOSE-5-PHOSPHATE-3-EPIMERASE"/>
    <property type="match status" value="1"/>
</dbReference>
<dbReference type="PROSITE" id="PS01086">
    <property type="entry name" value="RIBUL_P_3_EPIMER_2"/>
    <property type="match status" value="1"/>
</dbReference>
<comment type="catalytic activity">
    <reaction evidence="1">
        <text>D-ribulose 5-phosphate = D-xylulose 5-phosphate</text>
        <dbReference type="Rhea" id="RHEA:13677"/>
        <dbReference type="ChEBI" id="CHEBI:57737"/>
        <dbReference type="ChEBI" id="CHEBI:58121"/>
        <dbReference type="EC" id="5.1.3.1"/>
    </reaction>
</comment>
<dbReference type="FunFam" id="3.20.20.70:FF:000004">
    <property type="entry name" value="Ribulose-phosphate 3-epimerase"/>
    <property type="match status" value="1"/>
</dbReference>
<comment type="similarity">
    <text evidence="6">Belongs to the ribulose-phosphate 3-epimerase family.</text>
</comment>
<comment type="cofactor">
    <cofactor evidence="5">
        <name>Fe(2+)</name>
        <dbReference type="ChEBI" id="CHEBI:29033"/>
    </cofactor>
</comment>
<comment type="cofactor">
    <cofactor evidence="3">
        <name>Co(2+)</name>
        <dbReference type="ChEBI" id="CHEBI:48828"/>
    </cofactor>
</comment>
<evidence type="ECO:0000256" key="7">
    <source>
        <dbReference type="ARBA" id="ARBA00013188"/>
    </source>
</evidence>
<dbReference type="Gene3D" id="3.20.20.70">
    <property type="entry name" value="Aldolase class I"/>
    <property type="match status" value="1"/>
</dbReference>
<evidence type="ECO:0000256" key="9">
    <source>
        <dbReference type="ARBA" id="ARBA00023235"/>
    </source>
</evidence>
<dbReference type="GO" id="GO:0005975">
    <property type="term" value="P:carbohydrate metabolic process"/>
    <property type="evidence" value="ECO:0007669"/>
    <property type="project" value="InterPro"/>
</dbReference>
<evidence type="ECO:0000256" key="4">
    <source>
        <dbReference type="ARBA" id="ARBA00001947"/>
    </source>
</evidence>
<evidence type="ECO:0000256" key="1">
    <source>
        <dbReference type="ARBA" id="ARBA00001782"/>
    </source>
</evidence>
<dbReference type="NCBIfam" id="TIGR01163">
    <property type="entry name" value="rpe"/>
    <property type="match status" value="1"/>
</dbReference>
<dbReference type="GO" id="GO:0005737">
    <property type="term" value="C:cytoplasm"/>
    <property type="evidence" value="ECO:0007669"/>
    <property type="project" value="UniProtKB-ARBA"/>
</dbReference>
<organism evidence="11 12">
    <name type="scientific">Cephaloticoccus capnophilus</name>
    <dbReference type="NCBI Taxonomy" id="1548208"/>
    <lineage>
        <taxon>Bacteria</taxon>
        <taxon>Pseudomonadati</taxon>
        <taxon>Verrucomicrobiota</taxon>
        <taxon>Opitutia</taxon>
        <taxon>Opitutales</taxon>
        <taxon>Opitutaceae</taxon>
        <taxon>Cephaloticoccus</taxon>
    </lineage>
</organism>
<reference evidence="11 12" key="1">
    <citation type="submission" date="2016-02" db="EMBL/GenBank/DDBJ databases">
        <authorList>
            <person name="Wen L."/>
            <person name="He K."/>
            <person name="Yang H."/>
        </authorList>
    </citation>
    <scope>NUCLEOTIDE SEQUENCE [LARGE SCALE GENOMIC DNA]</scope>
    <source>
        <strain evidence="11 12">CV41</strain>
    </source>
</reference>
<dbReference type="PROSITE" id="PS01085">
    <property type="entry name" value="RIBUL_P_3_EPIMER_1"/>
    <property type="match status" value="1"/>
</dbReference>
<evidence type="ECO:0000313" key="12">
    <source>
        <dbReference type="Proteomes" id="UP000071392"/>
    </source>
</evidence>
<name>A0A139SSB0_9BACT</name>
<keyword evidence="12" id="KW-1185">Reference proteome</keyword>
<gene>
    <name evidence="11" type="ORF">AXK12_01940</name>
</gene>
<dbReference type="GO" id="GO:0046872">
    <property type="term" value="F:metal ion binding"/>
    <property type="evidence" value="ECO:0007669"/>
    <property type="project" value="UniProtKB-KW"/>
</dbReference>
<protein>
    <recommendedName>
        <fullName evidence="7 10">Ribulose-phosphate 3-epimerase</fullName>
        <ecNumber evidence="7 10">5.1.3.1</ecNumber>
    </recommendedName>
</protein>
<keyword evidence="9" id="KW-0413">Isomerase</keyword>
<evidence type="ECO:0000256" key="5">
    <source>
        <dbReference type="ARBA" id="ARBA00001954"/>
    </source>
</evidence>
<dbReference type="InterPro" id="IPR013785">
    <property type="entry name" value="Aldolase_TIM"/>
</dbReference>
<dbReference type="EC" id="5.1.3.1" evidence="7 10"/>
<dbReference type="SUPFAM" id="SSF51366">
    <property type="entry name" value="Ribulose-phoshate binding barrel"/>
    <property type="match status" value="1"/>
</dbReference>
<dbReference type="Proteomes" id="UP000071392">
    <property type="component" value="Unassembled WGS sequence"/>
</dbReference>
<dbReference type="InterPro" id="IPR000056">
    <property type="entry name" value="Ribul_P_3_epim-like"/>
</dbReference>
<evidence type="ECO:0000256" key="6">
    <source>
        <dbReference type="ARBA" id="ARBA00009541"/>
    </source>
</evidence>
<evidence type="ECO:0000256" key="8">
    <source>
        <dbReference type="ARBA" id="ARBA00022723"/>
    </source>
</evidence>
<comment type="caution">
    <text evidence="11">The sequence shown here is derived from an EMBL/GenBank/DDBJ whole genome shotgun (WGS) entry which is preliminary data.</text>
</comment>
<proteinExistence type="inferred from homology"/>
<dbReference type="CDD" id="cd00429">
    <property type="entry name" value="RPE"/>
    <property type="match status" value="1"/>
</dbReference>
<accession>A0A139SSB0</accession>
<dbReference type="STRING" id="1548208.AXK12_01940"/>
<dbReference type="InterPro" id="IPR011060">
    <property type="entry name" value="RibuloseP-bd_barrel"/>
</dbReference>
<comment type="cofactor">
    <cofactor evidence="2">
        <name>Mn(2+)</name>
        <dbReference type="ChEBI" id="CHEBI:29035"/>
    </cofactor>
</comment>
<evidence type="ECO:0000256" key="3">
    <source>
        <dbReference type="ARBA" id="ARBA00001941"/>
    </source>
</evidence>
<dbReference type="GO" id="GO:0006098">
    <property type="term" value="P:pentose-phosphate shunt"/>
    <property type="evidence" value="ECO:0007669"/>
    <property type="project" value="UniProtKB-UniRule"/>
</dbReference>
<comment type="cofactor">
    <cofactor evidence="4">
        <name>Zn(2+)</name>
        <dbReference type="ChEBI" id="CHEBI:29105"/>
    </cofactor>
</comment>
<dbReference type="InterPro" id="IPR026019">
    <property type="entry name" value="Ribul_P_3_epim"/>
</dbReference>
<dbReference type="EMBL" id="LSZP01000009">
    <property type="protein sequence ID" value="KXU37412.1"/>
    <property type="molecule type" value="Genomic_DNA"/>
</dbReference>
<sequence>MPSILAPSLLAGDHAGLAASAAQVAAVGLHWLHLDIMDGHFVPNLSFGPETLAALRRAEKENARSHTSPTSELQVNESKTFFDTHLMLSEPQRYLKAFAAAGADLISIHIEPDYDHASALAEIRSLGCQCGIVLNPDTPAEAVRHLLADVDLVLVMTVQPGFGGQSFRPAMLEKLKTLDGWRRENGWQWRLEVDGGIGLSEASACRAAGADTFVAGTAFFKAPDLAAFARSVESL</sequence>
<evidence type="ECO:0000313" key="11">
    <source>
        <dbReference type="EMBL" id="KXU37412.1"/>
    </source>
</evidence>
<keyword evidence="8" id="KW-0479">Metal-binding</keyword>